<dbReference type="AlphaFoldDB" id="A0AAE8J352"/>
<dbReference type="EMBL" id="OKRC01000001">
    <property type="protein sequence ID" value="SPE18488.1"/>
    <property type="molecule type" value="Genomic_DNA"/>
</dbReference>
<proteinExistence type="predicted"/>
<organism evidence="5 6">
    <name type="scientific">Latilactobacillus sakei</name>
    <name type="common">Lactobacillus sakei</name>
    <dbReference type="NCBI Taxonomy" id="1599"/>
    <lineage>
        <taxon>Bacteria</taxon>
        <taxon>Bacillati</taxon>
        <taxon>Bacillota</taxon>
        <taxon>Bacilli</taxon>
        <taxon>Lactobacillales</taxon>
        <taxon>Lactobacillaceae</taxon>
        <taxon>Latilactobacillus</taxon>
    </lineage>
</organism>
<keyword evidence="1" id="KW-0805">Transcription regulation</keyword>
<dbReference type="Proteomes" id="UP000239650">
    <property type="component" value="Unassembled WGS sequence"/>
</dbReference>
<dbReference type="InterPro" id="IPR011663">
    <property type="entry name" value="UTRA"/>
</dbReference>
<dbReference type="Pfam" id="PF00392">
    <property type="entry name" value="GntR"/>
    <property type="match status" value="1"/>
</dbReference>
<dbReference type="RefSeq" id="WP_105299957.1">
    <property type="nucleotide sequence ID" value="NZ_CAKMCP010000001.1"/>
</dbReference>
<dbReference type="InterPro" id="IPR036388">
    <property type="entry name" value="WH-like_DNA-bd_sf"/>
</dbReference>
<dbReference type="SUPFAM" id="SSF64288">
    <property type="entry name" value="Chorismate lyase-like"/>
    <property type="match status" value="1"/>
</dbReference>
<name>A0AAE8J352_LATSK</name>
<dbReference type="InterPro" id="IPR000524">
    <property type="entry name" value="Tscrpt_reg_HTH_GntR"/>
</dbReference>
<evidence type="ECO:0000256" key="1">
    <source>
        <dbReference type="ARBA" id="ARBA00023015"/>
    </source>
</evidence>
<keyword evidence="2" id="KW-0238">DNA-binding</keyword>
<dbReference type="CDD" id="cd07377">
    <property type="entry name" value="WHTH_GntR"/>
    <property type="match status" value="1"/>
</dbReference>
<evidence type="ECO:0000313" key="5">
    <source>
        <dbReference type="EMBL" id="SPE18488.1"/>
    </source>
</evidence>
<evidence type="ECO:0000313" key="6">
    <source>
        <dbReference type="Proteomes" id="UP000239650"/>
    </source>
</evidence>
<dbReference type="InterPro" id="IPR036390">
    <property type="entry name" value="WH_DNA-bd_sf"/>
</dbReference>
<reference evidence="5 6" key="1">
    <citation type="submission" date="2018-02" db="EMBL/GenBank/DDBJ databases">
        <authorList>
            <person name="Rodrigo-Torres L."/>
            <person name="Arahal R. D."/>
            <person name="Lucena T."/>
        </authorList>
    </citation>
    <scope>NUCLEOTIDE SEQUENCE [LARGE SCALE GENOMIC DNA]</scope>
    <source>
        <strain evidence="5 6">CECT 9267</strain>
    </source>
</reference>
<dbReference type="SMART" id="SM00866">
    <property type="entry name" value="UTRA"/>
    <property type="match status" value="1"/>
</dbReference>
<feature type="domain" description="HTH gntR-type" evidence="4">
    <location>
        <begin position="2"/>
        <end position="70"/>
    </location>
</feature>
<dbReference type="GO" id="GO:0003677">
    <property type="term" value="F:DNA binding"/>
    <property type="evidence" value="ECO:0007669"/>
    <property type="project" value="UniProtKB-KW"/>
</dbReference>
<dbReference type="GO" id="GO:0045892">
    <property type="term" value="P:negative regulation of DNA-templated transcription"/>
    <property type="evidence" value="ECO:0007669"/>
    <property type="project" value="TreeGrafter"/>
</dbReference>
<dbReference type="SUPFAM" id="SSF46785">
    <property type="entry name" value="Winged helix' DNA-binding domain"/>
    <property type="match status" value="1"/>
</dbReference>
<dbReference type="InterPro" id="IPR028978">
    <property type="entry name" value="Chorismate_lyase_/UTRA_dom_sf"/>
</dbReference>
<dbReference type="GO" id="GO:0003700">
    <property type="term" value="F:DNA-binding transcription factor activity"/>
    <property type="evidence" value="ECO:0007669"/>
    <property type="project" value="InterPro"/>
</dbReference>
<dbReference type="PANTHER" id="PTHR44846">
    <property type="entry name" value="MANNOSYL-D-GLYCERATE TRANSPORT/METABOLISM SYSTEM REPRESSOR MNGR-RELATED"/>
    <property type="match status" value="1"/>
</dbReference>
<dbReference type="PANTHER" id="PTHR44846:SF17">
    <property type="entry name" value="GNTR-FAMILY TRANSCRIPTIONAL REGULATOR"/>
    <property type="match status" value="1"/>
</dbReference>
<accession>A0AAE8J352</accession>
<dbReference type="Pfam" id="PF07702">
    <property type="entry name" value="UTRA"/>
    <property type="match status" value="1"/>
</dbReference>
<dbReference type="Gene3D" id="3.40.1410.10">
    <property type="entry name" value="Chorismate lyase-like"/>
    <property type="match status" value="1"/>
</dbReference>
<keyword evidence="3" id="KW-0804">Transcription</keyword>
<evidence type="ECO:0000259" key="4">
    <source>
        <dbReference type="PROSITE" id="PS50949"/>
    </source>
</evidence>
<dbReference type="SMART" id="SM00345">
    <property type="entry name" value="HTH_GNTR"/>
    <property type="match status" value="1"/>
</dbReference>
<evidence type="ECO:0000256" key="3">
    <source>
        <dbReference type="ARBA" id="ARBA00023163"/>
    </source>
</evidence>
<dbReference type="PROSITE" id="PS50949">
    <property type="entry name" value="HTH_GNTR"/>
    <property type="match status" value="1"/>
</dbReference>
<protein>
    <submittedName>
        <fullName evidence="5">HTH-type transcriptional repressor YvoA</fullName>
    </submittedName>
</protein>
<comment type="caution">
    <text evidence="5">The sequence shown here is derived from an EMBL/GenBank/DDBJ whole genome shotgun (WGS) entry which is preliminary data.</text>
</comment>
<sequence>MKPKYQQVEQFLLYQLKNGEFKEGDKFYSEAELKEKFSVSSATVIKAINELVTKGLLVRQQGKGTFVSKARQGKLVKFFDHEKVTDADEEVQVYSIEKENEPRILKELHLENGQDYYHITRIRMANQLPVYVQHTYLLSEYFNDLALFDKDYYSSIYERIREDSGIDLFNIDMDETTEIVFPVPALEQKLMALEDEHQPAAFIKRHSYLFDNKVIEYVESYKRWDYFEFQIKTI</sequence>
<gene>
    <name evidence="5" type="primary">yvoA_1</name>
    <name evidence="5" type="ORF">LAS9267_00135</name>
</gene>
<dbReference type="InterPro" id="IPR050679">
    <property type="entry name" value="Bact_HTH_transcr_reg"/>
</dbReference>
<dbReference type="Gene3D" id="1.10.10.10">
    <property type="entry name" value="Winged helix-like DNA-binding domain superfamily/Winged helix DNA-binding domain"/>
    <property type="match status" value="1"/>
</dbReference>
<evidence type="ECO:0000256" key="2">
    <source>
        <dbReference type="ARBA" id="ARBA00023125"/>
    </source>
</evidence>